<evidence type="ECO:0000313" key="1">
    <source>
        <dbReference type="Proteomes" id="UP000887564"/>
    </source>
</evidence>
<dbReference type="WBParaSite" id="PEQ_0000716501-mRNA-1">
    <property type="protein sequence ID" value="PEQ_0000716501-mRNA-1"/>
    <property type="gene ID" value="PEQ_0000716501"/>
</dbReference>
<dbReference type="AlphaFoldDB" id="A0A914RYQ5"/>
<protein>
    <submittedName>
        <fullName evidence="2">Uncharacterized protein</fullName>
    </submittedName>
</protein>
<accession>A0A914RYQ5</accession>
<name>A0A914RYQ5_PAREQ</name>
<proteinExistence type="predicted"/>
<sequence length="68" mass="7726">MFLSCSVNQPNIVKAQRSVVAYQELLPKLLKRQLMPSIESITFTRRIEVIMKIVEYGSDFADGYCGKA</sequence>
<reference evidence="2" key="1">
    <citation type="submission" date="2022-11" db="UniProtKB">
        <authorList>
            <consortium name="WormBaseParasite"/>
        </authorList>
    </citation>
    <scope>IDENTIFICATION</scope>
</reference>
<dbReference type="Proteomes" id="UP000887564">
    <property type="component" value="Unplaced"/>
</dbReference>
<organism evidence="1 2">
    <name type="scientific">Parascaris equorum</name>
    <name type="common">Equine roundworm</name>
    <dbReference type="NCBI Taxonomy" id="6256"/>
    <lineage>
        <taxon>Eukaryota</taxon>
        <taxon>Metazoa</taxon>
        <taxon>Ecdysozoa</taxon>
        <taxon>Nematoda</taxon>
        <taxon>Chromadorea</taxon>
        <taxon>Rhabditida</taxon>
        <taxon>Spirurina</taxon>
        <taxon>Ascaridomorpha</taxon>
        <taxon>Ascaridoidea</taxon>
        <taxon>Ascarididae</taxon>
        <taxon>Parascaris</taxon>
    </lineage>
</organism>
<keyword evidence="1" id="KW-1185">Reference proteome</keyword>
<evidence type="ECO:0000313" key="2">
    <source>
        <dbReference type="WBParaSite" id="PEQ_0000716501-mRNA-1"/>
    </source>
</evidence>